<protein>
    <submittedName>
        <fullName evidence="8">ABC transporter transmembrane domain-containing protein</fullName>
    </submittedName>
</protein>
<reference evidence="8" key="2">
    <citation type="submission" date="2022-05" db="EMBL/GenBank/DDBJ databases">
        <title>Tracking Rickettsia raoultii infection dynamics in vivo by bioorthogonal metabolic labeling.</title>
        <authorList>
            <person name="Zhu D.-Y."/>
            <person name="Jia N."/>
            <person name="Li C."/>
            <person name="Zhang M.-Z."/>
            <person name="Liu H.-B."/>
            <person name="Cao W.-C."/>
        </authorList>
    </citation>
    <scope>NUCLEOTIDE SEQUENCE</scope>
    <source>
        <strain evidence="8">BIME</strain>
    </source>
</reference>
<keyword evidence="4 5" id="KW-0472">Membrane</keyword>
<dbReference type="EMBL" id="CP098324">
    <property type="protein sequence ID" value="URW78035.1"/>
    <property type="molecule type" value="Genomic_DNA"/>
</dbReference>
<keyword evidence="3 5" id="KW-1133">Transmembrane helix</keyword>
<keyword evidence="2 5" id="KW-0812">Transmembrane</keyword>
<evidence type="ECO:0000313" key="7">
    <source>
        <dbReference type="EMBL" id="AJQ51592.1"/>
    </source>
</evidence>
<dbReference type="GO" id="GO:0005886">
    <property type="term" value="C:plasma membrane"/>
    <property type="evidence" value="ECO:0007669"/>
    <property type="project" value="UniProtKB-SubCell"/>
</dbReference>
<name>A0A9N7GA33_RICCR</name>
<dbReference type="GO" id="GO:0140359">
    <property type="term" value="F:ABC-type transporter activity"/>
    <property type="evidence" value="ECO:0007669"/>
    <property type="project" value="InterPro"/>
</dbReference>
<evidence type="ECO:0000313" key="8">
    <source>
        <dbReference type="EMBL" id="URW78035.1"/>
    </source>
</evidence>
<feature type="transmembrane region" description="Helical" evidence="5">
    <location>
        <begin position="85"/>
        <end position="103"/>
    </location>
</feature>
<dbReference type="InterPro" id="IPR011527">
    <property type="entry name" value="ABC1_TM_dom"/>
</dbReference>
<gene>
    <name evidence="8" type="ORF">NBT09_01395</name>
    <name evidence="7" type="ORF">UQ52_01620</name>
</gene>
<evidence type="ECO:0000313" key="9">
    <source>
        <dbReference type="Proteomes" id="UP000077462"/>
    </source>
</evidence>
<dbReference type="Proteomes" id="UP000077462">
    <property type="component" value="Chromosome"/>
</dbReference>
<dbReference type="RefSeq" id="WP_064463242.1">
    <property type="nucleotide sequence ID" value="NZ_CP010969.1"/>
</dbReference>
<evidence type="ECO:0000259" key="6">
    <source>
        <dbReference type="Pfam" id="PF00664"/>
    </source>
</evidence>
<evidence type="ECO:0000313" key="10">
    <source>
        <dbReference type="Proteomes" id="UP001056268"/>
    </source>
</evidence>
<dbReference type="Proteomes" id="UP001056268">
    <property type="component" value="Chromosome"/>
</dbReference>
<feature type="domain" description="ABC transmembrane type-1" evidence="6">
    <location>
        <begin position="4"/>
        <end position="102"/>
    </location>
</feature>
<proteinExistence type="predicted"/>
<dbReference type="SUPFAM" id="SSF90123">
    <property type="entry name" value="ABC transporter transmembrane region"/>
    <property type="match status" value="1"/>
</dbReference>
<comment type="subcellular location">
    <subcellularLocation>
        <location evidence="1">Cell membrane</location>
        <topology evidence="1">Multi-pass membrane protein</topology>
    </subcellularLocation>
</comment>
<dbReference type="AlphaFoldDB" id="A0A9N7GA33"/>
<dbReference type="Pfam" id="PF00664">
    <property type="entry name" value="ABC_membrane"/>
    <property type="match status" value="1"/>
</dbReference>
<evidence type="ECO:0000256" key="1">
    <source>
        <dbReference type="ARBA" id="ARBA00004651"/>
    </source>
</evidence>
<dbReference type="InterPro" id="IPR036640">
    <property type="entry name" value="ABC1_TM_sf"/>
</dbReference>
<evidence type="ECO:0000256" key="4">
    <source>
        <dbReference type="ARBA" id="ARBA00023136"/>
    </source>
</evidence>
<organism evidence="7 9">
    <name type="scientific">Rickettsia conorii subsp. raoultii</name>
    <dbReference type="NCBI Taxonomy" id="369822"/>
    <lineage>
        <taxon>Bacteria</taxon>
        <taxon>Pseudomonadati</taxon>
        <taxon>Pseudomonadota</taxon>
        <taxon>Alphaproteobacteria</taxon>
        <taxon>Rickettsiales</taxon>
        <taxon>Rickettsiaceae</taxon>
        <taxon>Rickettsieae</taxon>
        <taxon>Rickettsia</taxon>
        <taxon>spotted fever group</taxon>
    </lineage>
</organism>
<sequence length="180" mass="20813">MLKWNKISKILGIVADCITNIFTIFAFAAKQRELNKVNDYYHNVHNPLTIKYYKYDLIICIIFSLVYWVYLTGVFVYVIHLRNLGEISISDIAFIIFLTFLVTENEDIAAFRSAFTIMRIPQDTIDKENAAELKIFKGDIIFKDISFAYKEGSSVFQSLNLHMPVRKWVLSGIQVAVNPL</sequence>
<feature type="transmembrane region" description="Helical" evidence="5">
    <location>
        <begin position="6"/>
        <end position="28"/>
    </location>
</feature>
<reference evidence="7 9" key="1">
    <citation type="journal article" date="2016" name="Genome Announc.">
        <title>Genome Sequence of the Tick-Borne Pathogen Rickettsia raoultii.</title>
        <authorList>
            <person name="El Karkouri K."/>
            <person name="Mediannikov O."/>
            <person name="Robert C."/>
            <person name="Raoult D."/>
            <person name="Fournier P.E."/>
        </authorList>
    </citation>
    <scope>NUCLEOTIDE SEQUENCE [LARGE SCALE GENOMIC DNA]</scope>
    <source>
        <strain evidence="7 9">Khabarovsk</strain>
    </source>
</reference>
<dbReference type="GO" id="GO:0005524">
    <property type="term" value="F:ATP binding"/>
    <property type="evidence" value="ECO:0007669"/>
    <property type="project" value="InterPro"/>
</dbReference>
<dbReference type="Gene3D" id="1.20.1560.10">
    <property type="entry name" value="ABC transporter type 1, transmembrane domain"/>
    <property type="match status" value="1"/>
</dbReference>
<accession>A0A9N7GA33</accession>
<evidence type="ECO:0000256" key="3">
    <source>
        <dbReference type="ARBA" id="ARBA00022989"/>
    </source>
</evidence>
<evidence type="ECO:0000256" key="2">
    <source>
        <dbReference type="ARBA" id="ARBA00022692"/>
    </source>
</evidence>
<feature type="transmembrane region" description="Helical" evidence="5">
    <location>
        <begin position="57"/>
        <end position="79"/>
    </location>
</feature>
<keyword evidence="10" id="KW-1185">Reference proteome</keyword>
<evidence type="ECO:0000256" key="5">
    <source>
        <dbReference type="SAM" id="Phobius"/>
    </source>
</evidence>
<dbReference type="EMBL" id="CP010969">
    <property type="protein sequence ID" value="AJQ51592.1"/>
    <property type="molecule type" value="Genomic_DNA"/>
</dbReference>